<accession>A0A372G8R8</accession>
<sequence>MESLTFRRSSRCAELDQEGCVEVASAQGCVIVRDSVNPNGPMLRLSPSVWRKLSLLVQVEPAYARIVE</sequence>
<dbReference type="EMBL" id="QVNQ01000011">
    <property type="protein sequence ID" value="RFS81770.1"/>
    <property type="molecule type" value="Genomic_DNA"/>
</dbReference>
<gene>
    <name evidence="2" type="ORF">D0T12_29005</name>
</gene>
<feature type="domain" description="DUF397" evidence="1">
    <location>
        <begin position="5"/>
        <end position="53"/>
    </location>
</feature>
<proteinExistence type="predicted"/>
<name>A0A372G8R8_9ACTN</name>
<protein>
    <submittedName>
        <fullName evidence="2">DUF397 domain-containing protein</fullName>
    </submittedName>
</protein>
<evidence type="ECO:0000313" key="3">
    <source>
        <dbReference type="Proteomes" id="UP000262882"/>
    </source>
</evidence>
<dbReference type="RefSeq" id="WP_117403542.1">
    <property type="nucleotide sequence ID" value="NZ_QVNQ01000011.1"/>
</dbReference>
<evidence type="ECO:0000313" key="2">
    <source>
        <dbReference type="EMBL" id="RFS81770.1"/>
    </source>
</evidence>
<dbReference type="Pfam" id="PF04149">
    <property type="entry name" value="DUF397"/>
    <property type="match status" value="1"/>
</dbReference>
<dbReference type="OrthoDB" id="3431830at2"/>
<evidence type="ECO:0000259" key="1">
    <source>
        <dbReference type="Pfam" id="PF04149"/>
    </source>
</evidence>
<dbReference type="InterPro" id="IPR007278">
    <property type="entry name" value="DUF397"/>
</dbReference>
<dbReference type="AlphaFoldDB" id="A0A372G8R8"/>
<reference evidence="2 3" key="1">
    <citation type="submission" date="2018-08" db="EMBL/GenBank/DDBJ databases">
        <title>Actinomadura spongicola sp. nov., isolated from marine sponge Leucetta chagosensis.</title>
        <authorList>
            <person name="Li L."/>
            <person name="Lin H.W."/>
        </authorList>
    </citation>
    <scope>NUCLEOTIDE SEQUENCE [LARGE SCALE GENOMIC DNA]</scope>
    <source>
        <strain evidence="2 3">LHW52907</strain>
    </source>
</reference>
<keyword evidence="3" id="KW-1185">Reference proteome</keyword>
<dbReference type="Proteomes" id="UP000262882">
    <property type="component" value="Unassembled WGS sequence"/>
</dbReference>
<comment type="caution">
    <text evidence="2">The sequence shown here is derived from an EMBL/GenBank/DDBJ whole genome shotgun (WGS) entry which is preliminary data.</text>
</comment>
<organism evidence="2 3">
    <name type="scientific">Actinomadura spongiicola</name>
    <dbReference type="NCBI Taxonomy" id="2303421"/>
    <lineage>
        <taxon>Bacteria</taxon>
        <taxon>Bacillati</taxon>
        <taxon>Actinomycetota</taxon>
        <taxon>Actinomycetes</taxon>
        <taxon>Streptosporangiales</taxon>
        <taxon>Thermomonosporaceae</taxon>
        <taxon>Actinomadura</taxon>
    </lineage>
</organism>